<evidence type="ECO:0000313" key="5">
    <source>
        <dbReference type="Proteomes" id="UP000265000"/>
    </source>
</evidence>
<dbReference type="Proteomes" id="UP000265000">
    <property type="component" value="Unplaced"/>
</dbReference>
<dbReference type="Ensembl" id="ENSFHET00000030941.1">
    <property type="protein sequence ID" value="ENSFHEP00000009802.1"/>
    <property type="gene ID" value="ENSFHEG00000011078.1"/>
</dbReference>
<feature type="chain" id="PRO_5018523464" description="BPTI/Kunitz inhibitor domain-containing protein" evidence="2">
    <location>
        <begin position="27"/>
        <end position="91"/>
    </location>
</feature>
<dbReference type="AlphaFoldDB" id="A0A3Q2PBI9"/>
<dbReference type="PRINTS" id="PR00759">
    <property type="entry name" value="BASICPTASE"/>
</dbReference>
<feature type="domain" description="BPTI/Kunitz inhibitor" evidence="3">
    <location>
        <begin position="32"/>
        <end position="82"/>
    </location>
</feature>
<organism evidence="4 5">
    <name type="scientific">Fundulus heteroclitus</name>
    <name type="common">Killifish</name>
    <name type="synonym">Mummichog</name>
    <dbReference type="NCBI Taxonomy" id="8078"/>
    <lineage>
        <taxon>Eukaryota</taxon>
        <taxon>Metazoa</taxon>
        <taxon>Chordata</taxon>
        <taxon>Craniata</taxon>
        <taxon>Vertebrata</taxon>
        <taxon>Euteleostomi</taxon>
        <taxon>Actinopterygii</taxon>
        <taxon>Neopterygii</taxon>
        <taxon>Teleostei</taxon>
        <taxon>Neoteleostei</taxon>
        <taxon>Acanthomorphata</taxon>
        <taxon>Ovalentaria</taxon>
        <taxon>Atherinomorphae</taxon>
        <taxon>Cyprinodontiformes</taxon>
        <taxon>Fundulidae</taxon>
        <taxon>Fundulus</taxon>
    </lineage>
</organism>
<dbReference type="FunFam" id="4.10.410.10:FF:000006">
    <property type="entry name" value="Serine peptidase inhibitor, Kunitz type 1"/>
    <property type="match status" value="1"/>
</dbReference>
<dbReference type="GO" id="GO:0060429">
    <property type="term" value="P:epithelium development"/>
    <property type="evidence" value="ECO:0007669"/>
    <property type="project" value="TreeGrafter"/>
</dbReference>
<dbReference type="SUPFAM" id="SSF57362">
    <property type="entry name" value="BPTI-like"/>
    <property type="match status" value="1"/>
</dbReference>
<reference evidence="4" key="1">
    <citation type="submission" date="2025-08" db="UniProtKB">
        <authorList>
            <consortium name="Ensembl"/>
        </authorList>
    </citation>
    <scope>IDENTIFICATION</scope>
</reference>
<dbReference type="GeneTree" id="ENSGT01030000236465"/>
<dbReference type="Pfam" id="PF00014">
    <property type="entry name" value="Kunitz_BPTI"/>
    <property type="match status" value="1"/>
</dbReference>
<dbReference type="PROSITE" id="PS00280">
    <property type="entry name" value="BPTI_KUNITZ_1"/>
    <property type="match status" value="1"/>
</dbReference>
<dbReference type="PROSITE" id="PS50279">
    <property type="entry name" value="BPTI_KUNITZ_2"/>
    <property type="match status" value="1"/>
</dbReference>
<dbReference type="InterPro" id="IPR020901">
    <property type="entry name" value="Prtase_inh_Kunz-CS"/>
</dbReference>
<proteinExistence type="predicted"/>
<dbReference type="GO" id="GO:0005886">
    <property type="term" value="C:plasma membrane"/>
    <property type="evidence" value="ECO:0007669"/>
    <property type="project" value="TreeGrafter"/>
</dbReference>
<dbReference type="PANTHER" id="PTHR46750:SF1">
    <property type="entry name" value="KUNITZ-TYPE PROTEASE INHIBITOR 1"/>
    <property type="match status" value="1"/>
</dbReference>
<dbReference type="GO" id="GO:0004867">
    <property type="term" value="F:serine-type endopeptidase inhibitor activity"/>
    <property type="evidence" value="ECO:0007669"/>
    <property type="project" value="InterPro"/>
</dbReference>
<dbReference type="InterPro" id="IPR002223">
    <property type="entry name" value="Kunitz_BPTI"/>
</dbReference>
<dbReference type="PANTHER" id="PTHR46750">
    <property type="entry name" value="KUNITZ-TYPE PROTEASE INHIBITOR 1"/>
    <property type="match status" value="1"/>
</dbReference>
<dbReference type="CDD" id="cd22624">
    <property type="entry name" value="Kunitz_HAI1_2-like"/>
    <property type="match status" value="1"/>
</dbReference>
<reference evidence="4" key="2">
    <citation type="submission" date="2025-09" db="UniProtKB">
        <authorList>
            <consortium name="Ensembl"/>
        </authorList>
    </citation>
    <scope>IDENTIFICATION</scope>
</reference>
<dbReference type="STRING" id="8078.ENSFHEP00000009802"/>
<dbReference type="GO" id="GO:0008544">
    <property type="term" value="P:epidermis development"/>
    <property type="evidence" value="ECO:0007669"/>
    <property type="project" value="TreeGrafter"/>
</dbReference>
<evidence type="ECO:0000256" key="1">
    <source>
        <dbReference type="ARBA" id="ARBA00023157"/>
    </source>
</evidence>
<feature type="signal peptide" evidence="2">
    <location>
        <begin position="1"/>
        <end position="26"/>
    </location>
</feature>
<dbReference type="Gene3D" id="4.10.410.10">
    <property type="entry name" value="Pancreatic trypsin inhibitor Kunitz domain"/>
    <property type="match status" value="1"/>
</dbReference>
<dbReference type="SMART" id="SM00131">
    <property type="entry name" value="KU"/>
    <property type="match status" value="1"/>
</dbReference>
<protein>
    <recommendedName>
        <fullName evidence="3">BPTI/Kunitz inhibitor domain-containing protein</fullName>
    </recommendedName>
</protein>
<keyword evidence="1" id="KW-1015">Disulfide bond</keyword>
<dbReference type="GO" id="GO:0030198">
    <property type="term" value="P:extracellular matrix organization"/>
    <property type="evidence" value="ECO:0007669"/>
    <property type="project" value="TreeGrafter"/>
</dbReference>
<accession>A0A3Q2PBI9</accession>
<dbReference type="InterPro" id="IPR036880">
    <property type="entry name" value="Kunitz_BPTI_sf"/>
</dbReference>
<keyword evidence="2" id="KW-0732">Signal</keyword>
<name>A0A3Q2PBI9_FUNHE</name>
<evidence type="ECO:0000256" key="2">
    <source>
        <dbReference type="SAM" id="SignalP"/>
    </source>
</evidence>
<sequence>MSILIQYSSRLIFLLFLLCSEPDLQPLDEPRCVDPPRVGPCRASFPRWYYDPLETKCVSFIFGGCDGNDNNFDKEEDCSAACAGEPTESEL</sequence>
<evidence type="ECO:0000313" key="4">
    <source>
        <dbReference type="Ensembl" id="ENSFHEP00000009802.1"/>
    </source>
</evidence>
<keyword evidence="5" id="KW-1185">Reference proteome</keyword>
<evidence type="ECO:0000259" key="3">
    <source>
        <dbReference type="PROSITE" id="PS50279"/>
    </source>
</evidence>